<dbReference type="InterPro" id="IPR011250">
    <property type="entry name" value="OMP/PagP_B-barrel"/>
</dbReference>
<comment type="caution">
    <text evidence="4">The sequence shown here is derived from an EMBL/GenBank/DDBJ whole genome shotgun (WGS) entry which is preliminary data.</text>
</comment>
<protein>
    <recommendedName>
        <fullName evidence="3">Outer membrane protein beta-barrel domain-containing protein</fullName>
    </recommendedName>
</protein>
<keyword evidence="5" id="KW-1185">Reference proteome</keyword>
<feature type="chain" id="PRO_5015740381" description="Outer membrane protein beta-barrel domain-containing protein" evidence="2">
    <location>
        <begin position="23"/>
        <end position="168"/>
    </location>
</feature>
<sequence>MKTLLKTLSFSLLIGASVSANAQWNLSGGYSSLNEDIEADDISLGAVYGSVGYTYDNDSLTFMPELRVGFGVGDDTVYGVDIEVDSLIVASVRAQYNVNEKFGVFLQPSYGRLEATASAGGESVSEDDWEFGFGGGASFKVSDQVAIEALYEAFDEVDVLSLGVRYSY</sequence>
<dbReference type="Pfam" id="PF13505">
    <property type="entry name" value="OMP_b-brl"/>
    <property type="match status" value="1"/>
</dbReference>
<evidence type="ECO:0000259" key="3">
    <source>
        <dbReference type="Pfam" id="PF13505"/>
    </source>
</evidence>
<name>A0A2S9V514_9ALTE</name>
<evidence type="ECO:0000256" key="2">
    <source>
        <dbReference type="SAM" id="SignalP"/>
    </source>
</evidence>
<feature type="domain" description="Outer membrane protein beta-barrel" evidence="3">
    <location>
        <begin position="10"/>
        <end position="156"/>
    </location>
</feature>
<evidence type="ECO:0000313" key="5">
    <source>
        <dbReference type="Proteomes" id="UP000238949"/>
    </source>
</evidence>
<dbReference type="OrthoDB" id="6336662at2"/>
<gene>
    <name evidence="4" type="ORF">C6Y40_21355</name>
</gene>
<dbReference type="AlphaFoldDB" id="A0A2S9V514"/>
<proteinExistence type="predicted"/>
<evidence type="ECO:0000313" key="4">
    <source>
        <dbReference type="EMBL" id="PRO71494.1"/>
    </source>
</evidence>
<accession>A0A2S9V514</accession>
<organism evidence="4 5">
    <name type="scientific">Alteromonas alba</name>
    <dbReference type="NCBI Taxonomy" id="2079529"/>
    <lineage>
        <taxon>Bacteria</taxon>
        <taxon>Pseudomonadati</taxon>
        <taxon>Pseudomonadota</taxon>
        <taxon>Gammaproteobacteria</taxon>
        <taxon>Alteromonadales</taxon>
        <taxon>Alteromonadaceae</taxon>
        <taxon>Alteromonas/Salinimonas group</taxon>
        <taxon>Alteromonas</taxon>
    </lineage>
</organism>
<dbReference type="InterPro" id="IPR027385">
    <property type="entry name" value="Beta-barrel_OMP"/>
</dbReference>
<dbReference type="EMBL" id="PVNP01000204">
    <property type="protein sequence ID" value="PRO71494.1"/>
    <property type="molecule type" value="Genomic_DNA"/>
</dbReference>
<dbReference type="Gene3D" id="2.40.160.20">
    <property type="match status" value="1"/>
</dbReference>
<feature type="signal peptide" evidence="2">
    <location>
        <begin position="1"/>
        <end position="22"/>
    </location>
</feature>
<evidence type="ECO:0000256" key="1">
    <source>
        <dbReference type="ARBA" id="ARBA00022729"/>
    </source>
</evidence>
<dbReference type="Proteomes" id="UP000238949">
    <property type="component" value="Unassembled WGS sequence"/>
</dbReference>
<keyword evidence="1 2" id="KW-0732">Signal</keyword>
<dbReference type="SUPFAM" id="SSF56925">
    <property type="entry name" value="OMPA-like"/>
    <property type="match status" value="1"/>
</dbReference>
<dbReference type="RefSeq" id="WP_105936419.1">
    <property type="nucleotide sequence ID" value="NZ_PVNP01000204.1"/>
</dbReference>
<reference evidence="5" key="1">
    <citation type="journal article" date="2020" name="Int. J. Syst. Evol. Microbiol.">
        <title>Alteromonas alba sp. nov., a marine bacterium isolated from the seawater of the West Pacific Ocean.</title>
        <authorList>
            <person name="Sun C."/>
            <person name="Wu Y.-H."/>
            <person name="Xamxidin M."/>
            <person name="Cheng H."/>
            <person name="Xu X.-W."/>
        </authorList>
    </citation>
    <scope>NUCLEOTIDE SEQUENCE [LARGE SCALE GENOMIC DNA]</scope>
    <source>
        <strain evidence="5">190</strain>
    </source>
</reference>